<sequence length="81" mass="9248">MRPTNLPRLVAAVVDDDGGHLGRRRRDLRPPSSPAGFWISNGMHLHQPWTWAQVLEMLPWSHGARAVYFRAACQVKPSTYR</sequence>
<dbReference type="EnsemblPlants" id="ORUFI09G18950.1">
    <property type="protein sequence ID" value="ORUFI09G18950.1"/>
    <property type="gene ID" value="ORUFI09G18950"/>
</dbReference>
<proteinExistence type="predicted"/>
<dbReference type="HOGENOM" id="CLU_2578071_0_0_1"/>
<accession>A0A0E0QUB2</accession>
<keyword evidence="2" id="KW-1185">Reference proteome</keyword>
<dbReference type="AlphaFoldDB" id="A0A0E0QUB2"/>
<organism evidence="1 2">
    <name type="scientific">Oryza rufipogon</name>
    <name type="common">Brownbeard rice</name>
    <name type="synonym">Asian wild rice</name>
    <dbReference type="NCBI Taxonomy" id="4529"/>
    <lineage>
        <taxon>Eukaryota</taxon>
        <taxon>Viridiplantae</taxon>
        <taxon>Streptophyta</taxon>
        <taxon>Embryophyta</taxon>
        <taxon>Tracheophyta</taxon>
        <taxon>Spermatophyta</taxon>
        <taxon>Magnoliopsida</taxon>
        <taxon>Liliopsida</taxon>
        <taxon>Poales</taxon>
        <taxon>Poaceae</taxon>
        <taxon>BOP clade</taxon>
        <taxon>Oryzoideae</taxon>
        <taxon>Oryzeae</taxon>
        <taxon>Oryzinae</taxon>
        <taxon>Oryza</taxon>
    </lineage>
</organism>
<protein>
    <submittedName>
        <fullName evidence="1">Uncharacterized protein</fullName>
    </submittedName>
</protein>
<evidence type="ECO:0000313" key="2">
    <source>
        <dbReference type="Proteomes" id="UP000008022"/>
    </source>
</evidence>
<name>A0A0E0QUB2_ORYRU</name>
<dbReference type="Gramene" id="ORUFI09G18950.1">
    <property type="protein sequence ID" value="ORUFI09G18950.1"/>
    <property type="gene ID" value="ORUFI09G18950"/>
</dbReference>
<reference evidence="2" key="1">
    <citation type="submission" date="2013-06" db="EMBL/GenBank/DDBJ databases">
        <authorList>
            <person name="Zhao Q."/>
        </authorList>
    </citation>
    <scope>NUCLEOTIDE SEQUENCE</scope>
    <source>
        <strain evidence="2">cv. W1943</strain>
    </source>
</reference>
<reference evidence="1" key="2">
    <citation type="submission" date="2015-06" db="UniProtKB">
        <authorList>
            <consortium name="EnsemblPlants"/>
        </authorList>
    </citation>
    <scope>IDENTIFICATION</scope>
</reference>
<dbReference type="Proteomes" id="UP000008022">
    <property type="component" value="Unassembled WGS sequence"/>
</dbReference>
<evidence type="ECO:0000313" key="1">
    <source>
        <dbReference type="EnsemblPlants" id="ORUFI09G18950.1"/>
    </source>
</evidence>